<evidence type="ECO:0000256" key="1">
    <source>
        <dbReference type="SAM" id="Phobius"/>
    </source>
</evidence>
<gene>
    <name evidence="2" type="ORF">RFULGI_LOCUS16998</name>
</gene>
<name>A0A9N9JSM7_9GLOM</name>
<feature type="transmembrane region" description="Helical" evidence="1">
    <location>
        <begin position="198"/>
        <end position="218"/>
    </location>
</feature>
<dbReference type="OrthoDB" id="2338718at2759"/>
<feature type="non-terminal residue" evidence="2">
    <location>
        <position position="276"/>
    </location>
</feature>
<keyword evidence="3" id="KW-1185">Reference proteome</keyword>
<reference evidence="2" key="1">
    <citation type="submission" date="2021-06" db="EMBL/GenBank/DDBJ databases">
        <authorList>
            <person name="Kallberg Y."/>
            <person name="Tangrot J."/>
            <person name="Rosling A."/>
        </authorList>
    </citation>
    <scope>NUCLEOTIDE SEQUENCE</scope>
    <source>
        <strain evidence="2">IN212</strain>
    </source>
</reference>
<keyword evidence="1" id="KW-0472">Membrane</keyword>
<accession>A0A9N9JSM7</accession>
<keyword evidence="1" id="KW-1133">Transmembrane helix</keyword>
<comment type="caution">
    <text evidence="2">The sequence shown here is derived from an EMBL/GenBank/DDBJ whole genome shotgun (WGS) entry which is preliminary data.</text>
</comment>
<protein>
    <submittedName>
        <fullName evidence="2">12963_t:CDS:1</fullName>
    </submittedName>
</protein>
<organism evidence="2 3">
    <name type="scientific">Racocetra fulgida</name>
    <dbReference type="NCBI Taxonomy" id="60492"/>
    <lineage>
        <taxon>Eukaryota</taxon>
        <taxon>Fungi</taxon>
        <taxon>Fungi incertae sedis</taxon>
        <taxon>Mucoromycota</taxon>
        <taxon>Glomeromycotina</taxon>
        <taxon>Glomeromycetes</taxon>
        <taxon>Diversisporales</taxon>
        <taxon>Gigasporaceae</taxon>
        <taxon>Racocetra</taxon>
    </lineage>
</organism>
<proteinExistence type="predicted"/>
<dbReference type="EMBL" id="CAJVPZ010063822">
    <property type="protein sequence ID" value="CAG8793677.1"/>
    <property type="molecule type" value="Genomic_DNA"/>
</dbReference>
<dbReference type="AlphaFoldDB" id="A0A9N9JSM7"/>
<evidence type="ECO:0000313" key="2">
    <source>
        <dbReference type="EMBL" id="CAG8793677.1"/>
    </source>
</evidence>
<dbReference type="Proteomes" id="UP000789396">
    <property type="component" value="Unassembled WGS sequence"/>
</dbReference>
<evidence type="ECO:0000313" key="3">
    <source>
        <dbReference type="Proteomes" id="UP000789396"/>
    </source>
</evidence>
<sequence>MLPNITGGLQWTTAIYRNKNGTDAKVSADGYYTICNATAKIYDVAAHATSNDTWEKASMVKNLDSRLVFTSGDIQQNGTLIPNLETKCTNCEFIGAENGNLTMALAFAGKVRALLFLLGGFANVGVDGKGYPLPSDIWLGNNYSRFFVNSSDDAAQITNRFQNRFMVALSEVNKVSDGMKVELQVEEKYTCVVNRWPVIYSLLVLSGLIGLIGCYYILSMKSKFIDIGPRSLLAIGTTYETQQSLRSTKVLGEKNMDIFNSRNLCLVNVDHQNVAL</sequence>
<keyword evidence="1" id="KW-0812">Transmembrane</keyword>